<evidence type="ECO:0000256" key="7">
    <source>
        <dbReference type="ARBA" id="ARBA00023242"/>
    </source>
</evidence>
<evidence type="ECO:0000256" key="2">
    <source>
        <dbReference type="ARBA" id="ARBA00004496"/>
    </source>
</evidence>
<proteinExistence type="inferred from homology"/>
<keyword evidence="9" id="KW-1185">Reference proteome</keyword>
<comment type="subcellular location">
    <subcellularLocation>
        <location evidence="2">Cytoplasm</location>
    </subcellularLocation>
    <subcellularLocation>
        <location evidence="1">Nucleus</location>
    </subcellularLocation>
</comment>
<evidence type="ECO:0000256" key="5">
    <source>
        <dbReference type="ARBA" id="ARBA00022490"/>
    </source>
</evidence>
<keyword evidence="7" id="KW-0539">Nucleus</keyword>
<dbReference type="Proteomes" id="UP000485058">
    <property type="component" value="Unassembled WGS sequence"/>
</dbReference>
<sequence length="159" mass="17387">LLQQYVAGNTWAAQLAGSKSHQVVLFGLSVLLPFMSEQLLKYPKLPRLYFNLLAYIMESYAEQVAALDPRHLVALLSSLEFGVSHTTDTLVLHSALEGLAELLLRRLLLSGDCSQDVVELAADALQPLLLVEPTAYADLAGQIIQASTACLVTYPYPYP</sequence>
<keyword evidence="6" id="KW-0653">Protein transport</keyword>
<evidence type="ECO:0000256" key="1">
    <source>
        <dbReference type="ARBA" id="ARBA00004123"/>
    </source>
</evidence>
<dbReference type="GO" id="GO:0006611">
    <property type="term" value="P:protein export from nucleus"/>
    <property type="evidence" value="ECO:0007669"/>
    <property type="project" value="TreeGrafter"/>
</dbReference>
<evidence type="ECO:0000313" key="9">
    <source>
        <dbReference type="Proteomes" id="UP000485058"/>
    </source>
</evidence>
<evidence type="ECO:0000256" key="6">
    <source>
        <dbReference type="ARBA" id="ARBA00022927"/>
    </source>
</evidence>
<dbReference type="PANTHER" id="PTHR12596:SF1">
    <property type="entry name" value="EXPORTIN-4"/>
    <property type="match status" value="1"/>
</dbReference>
<keyword evidence="5" id="KW-0963">Cytoplasm</keyword>
<dbReference type="InterPro" id="IPR044189">
    <property type="entry name" value="XPO4/7-like"/>
</dbReference>
<evidence type="ECO:0000256" key="3">
    <source>
        <dbReference type="ARBA" id="ARBA00009466"/>
    </source>
</evidence>
<protein>
    <submittedName>
        <fullName evidence="8">Importin N-terminal domain-containing protein</fullName>
    </submittedName>
</protein>
<dbReference type="Gene3D" id="1.25.10.10">
    <property type="entry name" value="Leucine-rich Repeat Variant"/>
    <property type="match status" value="1"/>
</dbReference>
<feature type="non-terminal residue" evidence="8">
    <location>
        <position position="1"/>
    </location>
</feature>
<comment type="caution">
    <text evidence="8">The sequence shown here is derived from an EMBL/GenBank/DDBJ whole genome shotgun (WGS) entry which is preliminary data.</text>
</comment>
<dbReference type="GO" id="GO:0005737">
    <property type="term" value="C:cytoplasm"/>
    <property type="evidence" value="ECO:0007669"/>
    <property type="project" value="UniProtKB-SubCell"/>
</dbReference>
<accession>A0A6A0A9R6</accession>
<comment type="similarity">
    <text evidence="3">Belongs to the exportin family.</text>
</comment>
<dbReference type="AlphaFoldDB" id="A0A6A0A9R6"/>
<dbReference type="GO" id="GO:0005049">
    <property type="term" value="F:nuclear export signal receptor activity"/>
    <property type="evidence" value="ECO:0007669"/>
    <property type="project" value="InterPro"/>
</dbReference>
<dbReference type="PANTHER" id="PTHR12596">
    <property type="entry name" value="EXPORTIN 4,7-RELATED"/>
    <property type="match status" value="1"/>
</dbReference>
<reference evidence="8 9" key="1">
    <citation type="submission" date="2020-02" db="EMBL/GenBank/DDBJ databases">
        <title>Draft genome sequence of Haematococcus lacustris strain NIES-144.</title>
        <authorList>
            <person name="Morimoto D."/>
            <person name="Nakagawa S."/>
            <person name="Yoshida T."/>
            <person name="Sawayama S."/>
        </authorList>
    </citation>
    <scope>NUCLEOTIDE SEQUENCE [LARGE SCALE GENOMIC DNA]</scope>
    <source>
        <strain evidence="8 9">NIES-144</strain>
    </source>
</reference>
<name>A0A6A0A9R6_HAELA</name>
<dbReference type="EMBL" id="BLLF01004369">
    <property type="protein sequence ID" value="GFH29479.1"/>
    <property type="molecule type" value="Genomic_DNA"/>
</dbReference>
<keyword evidence="4" id="KW-0813">Transport</keyword>
<dbReference type="InterPro" id="IPR011989">
    <property type="entry name" value="ARM-like"/>
</dbReference>
<evidence type="ECO:0000313" key="8">
    <source>
        <dbReference type="EMBL" id="GFH29479.1"/>
    </source>
</evidence>
<dbReference type="GO" id="GO:0005643">
    <property type="term" value="C:nuclear pore"/>
    <property type="evidence" value="ECO:0007669"/>
    <property type="project" value="TreeGrafter"/>
</dbReference>
<evidence type="ECO:0000256" key="4">
    <source>
        <dbReference type="ARBA" id="ARBA00022448"/>
    </source>
</evidence>
<gene>
    <name evidence="8" type="ORF">HaLaN_28142</name>
</gene>
<organism evidence="8 9">
    <name type="scientific">Haematococcus lacustris</name>
    <name type="common">Green alga</name>
    <name type="synonym">Haematococcus pluvialis</name>
    <dbReference type="NCBI Taxonomy" id="44745"/>
    <lineage>
        <taxon>Eukaryota</taxon>
        <taxon>Viridiplantae</taxon>
        <taxon>Chlorophyta</taxon>
        <taxon>core chlorophytes</taxon>
        <taxon>Chlorophyceae</taxon>
        <taxon>CS clade</taxon>
        <taxon>Chlamydomonadales</taxon>
        <taxon>Haematococcaceae</taxon>
        <taxon>Haematococcus</taxon>
    </lineage>
</organism>